<keyword evidence="2" id="KW-0479">Metal-binding</keyword>
<comment type="similarity">
    <text evidence="5">Belongs to the HIPP family.</text>
</comment>
<dbReference type="EMBL" id="OX451738">
    <property type="protein sequence ID" value="CAI8603476.1"/>
    <property type="molecule type" value="Genomic_DNA"/>
</dbReference>
<feature type="region of interest" description="Disordered" evidence="6">
    <location>
        <begin position="377"/>
        <end position="416"/>
    </location>
</feature>
<evidence type="ECO:0000256" key="6">
    <source>
        <dbReference type="SAM" id="MobiDB-lite"/>
    </source>
</evidence>
<feature type="compositionally biased region" description="Low complexity" evidence="6">
    <location>
        <begin position="242"/>
        <end position="252"/>
    </location>
</feature>
<feature type="region of interest" description="Disordered" evidence="6">
    <location>
        <begin position="80"/>
        <end position="205"/>
    </location>
</feature>
<feature type="compositionally biased region" description="Acidic residues" evidence="6">
    <location>
        <begin position="113"/>
        <end position="122"/>
    </location>
</feature>
<protein>
    <recommendedName>
        <fullName evidence="7">HMA domain-containing protein</fullName>
    </recommendedName>
</protein>
<keyword evidence="1" id="KW-0488">Methylation</keyword>
<dbReference type="PANTHER" id="PTHR45868">
    <property type="entry name" value="HEAVY METAL-ASSOCIATED ISOPRENYLATED PLANT PROTEIN 33-RELATED"/>
    <property type="match status" value="1"/>
</dbReference>
<reference evidence="8 9" key="1">
    <citation type="submission" date="2023-01" db="EMBL/GenBank/DDBJ databases">
        <authorList>
            <person name="Kreplak J."/>
        </authorList>
    </citation>
    <scope>NUCLEOTIDE SEQUENCE [LARGE SCALE GENOMIC DNA]</scope>
</reference>
<dbReference type="Pfam" id="PF00403">
    <property type="entry name" value="HMA"/>
    <property type="match status" value="1"/>
</dbReference>
<feature type="compositionally biased region" description="Polar residues" evidence="6">
    <location>
        <begin position="124"/>
        <end position="133"/>
    </location>
</feature>
<name>A0AAV0ZYM6_VICFA</name>
<evidence type="ECO:0000256" key="3">
    <source>
        <dbReference type="ARBA" id="ARBA00023288"/>
    </source>
</evidence>
<evidence type="ECO:0000256" key="1">
    <source>
        <dbReference type="ARBA" id="ARBA00022481"/>
    </source>
</evidence>
<keyword evidence="4" id="KW-0636">Prenylation</keyword>
<evidence type="ECO:0000313" key="9">
    <source>
        <dbReference type="Proteomes" id="UP001157006"/>
    </source>
</evidence>
<dbReference type="InterPro" id="IPR036163">
    <property type="entry name" value="HMA_dom_sf"/>
</dbReference>
<gene>
    <name evidence="8" type="ORF">VFH_III088000</name>
</gene>
<dbReference type="CDD" id="cd00371">
    <property type="entry name" value="HMA"/>
    <property type="match status" value="1"/>
</dbReference>
<keyword evidence="3" id="KW-0449">Lipoprotein</keyword>
<feature type="compositionally biased region" description="Basic and acidic residues" evidence="6">
    <location>
        <begin position="134"/>
        <end position="146"/>
    </location>
</feature>
<evidence type="ECO:0000256" key="2">
    <source>
        <dbReference type="ARBA" id="ARBA00022723"/>
    </source>
</evidence>
<sequence length="416" mass="45559">MASSETQPEQPPQHPNYKTIVLKVSIHCQACKKKVIKILQGIYGVTSVTIDLKQQKVIVTGNVSSDVLIMKLTKTGKHAELWPETEQEAEPKPTDVKKKKQRKPENKEKEIDPETEDSEEIEIIQTSENNNETGKIKVDDTSKKVEVNGSTPKKGNGGGDVNGSTAKKGNGSREVNDNSNRSKEGNATATATGKPGVVHVQHPNPEVRKQTVVLPAGPVPEKKVSVAVQFPCENNEEASIYEKTGSTGGTSSEVKKKKKKGKGKVNTNNNVHESVVEQFGFGDASGTGGSGNRSHGEGQNNFHDQVHRGSVPVQITPNELPPRHYTNQQYFPPQYYASPVYTVSHHTAYPSNSSYGAAYYAPPQPYQYAHVVNPVNEMEDQPRPYTYESSETYSSSQPSDSFVYFSDENPNACSVM</sequence>
<dbReference type="Proteomes" id="UP001157006">
    <property type="component" value="Chromosome 3"/>
</dbReference>
<accession>A0AAV0ZYM6</accession>
<evidence type="ECO:0000259" key="7">
    <source>
        <dbReference type="PROSITE" id="PS50846"/>
    </source>
</evidence>
<feature type="compositionally biased region" description="Basic and acidic residues" evidence="6">
    <location>
        <begin position="174"/>
        <end position="184"/>
    </location>
</feature>
<organism evidence="8 9">
    <name type="scientific">Vicia faba</name>
    <name type="common">Broad bean</name>
    <name type="synonym">Faba vulgaris</name>
    <dbReference type="NCBI Taxonomy" id="3906"/>
    <lineage>
        <taxon>Eukaryota</taxon>
        <taxon>Viridiplantae</taxon>
        <taxon>Streptophyta</taxon>
        <taxon>Embryophyta</taxon>
        <taxon>Tracheophyta</taxon>
        <taxon>Spermatophyta</taxon>
        <taxon>Magnoliopsida</taxon>
        <taxon>eudicotyledons</taxon>
        <taxon>Gunneridae</taxon>
        <taxon>Pentapetalae</taxon>
        <taxon>rosids</taxon>
        <taxon>fabids</taxon>
        <taxon>Fabales</taxon>
        <taxon>Fabaceae</taxon>
        <taxon>Papilionoideae</taxon>
        <taxon>50 kb inversion clade</taxon>
        <taxon>NPAAA clade</taxon>
        <taxon>Hologalegina</taxon>
        <taxon>IRL clade</taxon>
        <taxon>Fabeae</taxon>
        <taxon>Vicia</taxon>
    </lineage>
</organism>
<keyword evidence="9" id="KW-1185">Reference proteome</keyword>
<evidence type="ECO:0000313" key="8">
    <source>
        <dbReference type="EMBL" id="CAI8603476.1"/>
    </source>
</evidence>
<feature type="domain" description="HMA" evidence="7">
    <location>
        <begin position="17"/>
        <end position="84"/>
    </location>
</feature>
<dbReference type="AlphaFoldDB" id="A0AAV0ZYM6"/>
<dbReference type="InterPro" id="IPR006121">
    <property type="entry name" value="HMA_dom"/>
</dbReference>
<dbReference type="PROSITE" id="PS50846">
    <property type="entry name" value="HMA_2"/>
    <property type="match status" value="1"/>
</dbReference>
<feature type="compositionally biased region" description="Low complexity" evidence="6">
    <location>
        <begin position="385"/>
        <end position="396"/>
    </location>
</feature>
<dbReference type="PANTHER" id="PTHR45868:SF69">
    <property type="entry name" value="HEAVY METAL-ASSOCIATED ISOPRENYLATED PLANT PROTEIN 35"/>
    <property type="match status" value="1"/>
</dbReference>
<dbReference type="SUPFAM" id="SSF55008">
    <property type="entry name" value="HMA, heavy metal-associated domain"/>
    <property type="match status" value="1"/>
</dbReference>
<evidence type="ECO:0000256" key="5">
    <source>
        <dbReference type="ARBA" id="ARBA00024045"/>
    </source>
</evidence>
<feature type="compositionally biased region" description="Basic and acidic residues" evidence="6">
    <location>
        <begin position="103"/>
        <end position="112"/>
    </location>
</feature>
<evidence type="ECO:0000256" key="4">
    <source>
        <dbReference type="ARBA" id="ARBA00023289"/>
    </source>
</evidence>
<feature type="region of interest" description="Disordered" evidence="6">
    <location>
        <begin position="241"/>
        <end position="327"/>
    </location>
</feature>
<dbReference type="Gene3D" id="3.30.70.100">
    <property type="match status" value="1"/>
</dbReference>
<dbReference type="GO" id="GO:0046872">
    <property type="term" value="F:metal ion binding"/>
    <property type="evidence" value="ECO:0007669"/>
    <property type="project" value="UniProtKB-KW"/>
</dbReference>
<proteinExistence type="inferred from homology"/>